<feature type="transmembrane region" description="Helical" evidence="9">
    <location>
        <begin position="105"/>
        <end position="124"/>
    </location>
</feature>
<evidence type="ECO:0000256" key="8">
    <source>
        <dbReference type="ARBA" id="ARBA00023012"/>
    </source>
</evidence>
<keyword evidence="3" id="KW-0597">Phosphoprotein</keyword>
<feature type="transmembrane region" description="Helical" evidence="9">
    <location>
        <begin position="82"/>
        <end position="98"/>
    </location>
</feature>
<organism evidence="11 12">
    <name type="scientific">Actinomadura namibiensis</name>
    <dbReference type="NCBI Taxonomy" id="182080"/>
    <lineage>
        <taxon>Bacteria</taxon>
        <taxon>Bacillati</taxon>
        <taxon>Actinomycetota</taxon>
        <taxon>Actinomycetes</taxon>
        <taxon>Streptosporangiales</taxon>
        <taxon>Thermomonosporaceae</taxon>
        <taxon>Actinomadura</taxon>
    </lineage>
</organism>
<evidence type="ECO:0000259" key="10">
    <source>
        <dbReference type="SMART" id="SM00387"/>
    </source>
</evidence>
<dbReference type="SMART" id="SM00387">
    <property type="entry name" value="HATPase_c"/>
    <property type="match status" value="1"/>
</dbReference>
<dbReference type="PANTHER" id="PTHR24421">
    <property type="entry name" value="NITRATE/NITRITE SENSOR PROTEIN NARX-RELATED"/>
    <property type="match status" value="1"/>
</dbReference>
<evidence type="ECO:0000256" key="4">
    <source>
        <dbReference type="ARBA" id="ARBA00022679"/>
    </source>
</evidence>
<comment type="caution">
    <text evidence="11">The sequence shown here is derived from an EMBL/GenBank/DDBJ whole genome shotgun (WGS) entry which is preliminary data.</text>
</comment>
<evidence type="ECO:0000256" key="1">
    <source>
        <dbReference type="ARBA" id="ARBA00000085"/>
    </source>
</evidence>
<feature type="transmembrane region" description="Helical" evidence="9">
    <location>
        <begin position="56"/>
        <end position="76"/>
    </location>
</feature>
<dbReference type="EMBL" id="JACJIA010000027">
    <property type="protein sequence ID" value="MBA8957637.1"/>
    <property type="molecule type" value="Genomic_DNA"/>
</dbReference>
<name>A0A7W3M0I6_ACTNM</name>
<dbReference type="CDD" id="cd16917">
    <property type="entry name" value="HATPase_UhpB-NarQ-NarX-like"/>
    <property type="match status" value="1"/>
</dbReference>
<dbReference type="InterPro" id="IPR036890">
    <property type="entry name" value="HATPase_C_sf"/>
</dbReference>
<dbReference type="GO" id="GO:0005524">
    <property type="term" value="F:ATP binding"/>
    <property type="evidence" value="ECO:0007669"/>
    <property type="project" value="UniProtKB-KW"/>
</dbReference>
<evidence type="ECO:0000256" key="9">
    <source>
        <dbReference type="SAM" id="Phobius"/>
    </source>
</evidence>
<dbReference type="InterPro" id="IPR003594">
    <property type="entry name" value="HATPase_dom"/>
</dbReference>
<keyword evidence="4" id="KW-0808">Transferase</keyword>
<dbReference type="Proteomes" id="UP000572680">
    <property type="component" value="Unassembled WGS sequence"/>
</dbReference>
<evidence type="ECO:0000313" key="12">
    <source>
        <dbReference type="Proteomes" id="UP000572680"/>
    </source>
</evidence>
<dbReference type="PANTHER" id="PTHR24421:SF10">
    <property type="entry name" value="NITRATE_NITRITE SENSOR PROTEIN NARQ"/>
    <property type="match status" value="1"/>
</dbReference>
<evidence type="ECO:0000256" key="2">
    <source>
        <dbReference type="ARBA" id="ARBA00012438"/>
    </source>
</evidence>
<keyword evidence="6 11" id="KW-0418">Kinase</keyword>
<feature type="transmembrane region" description="Helical" evidence="9">
    <location>
        <begin position="130"/>
        <end position="152"/>
    </location>
</feature>
<dbReference type="InterPro" id="IPR011712">
    <property type="entry name" value="Sig_transdc_His_kin_sub3_dim/P"/>
</dbReference>
<dbReference type="GO" id="GO:0016020">
    <property type="term" value="C:membrane"/>
    <property type="evidence" value="ECO:0007669"/>
    <property type="project" value="InterPro"/>
</dbReference>
<dbReference type="RefSeq" id="WP_182849442.1">
    <property type="nucleotide sequence ID" value="NZ_BAAALP010000086.1"/>
</dbReference>
<keyword evidence="7" id="KW-0067">ATP-binding</keyword>
<dbReference type="GO" id="GO:0000155">
    <property type="term" value="F:phosphorelay sensor kinase activity"/>
    <property type="evidence" value="ECO:0007669"/>
    <property type="project" value="InterPro"/>
</dbReference>
<keyword evidence="9" id="KW-0812">Transmembrane</keyword>
<evidence type="ECO:0000256" key="5">
    <source>
        <dbReference type="ARBA" id="ARBA00022741"/>
    </source>
</evidence>
<evidence type="ECO:0000256" key="7">
    <source>
        <dbReference type="ARBA" id="ARBA00022840"/>
    </source>
</evidence>
<dbReference type="Pfam" id="PF07730">
    <property type="entry name" value="HisKA_3"/>
    <property type="match status" value="1"/>
</dbReference>
<dbReference type="InterPro" id="IPR050482">
    <property type="entry name" value="Sensor_HK_TwoCompSys"/>
</dbReference>
<evidence type="ECO:0000256" key="3">
    <source>
        <dbReference type="ARBA" id="ARBA00022553"/>
    </source>
</evidence>
<keyword evidence="8" id="KW-0902">Two-component regulatory system</keyword>
<feature type="domain" description="Histidine kinase/HSP90-like ATPase" evidence="10">
    <location>
        <begin position="275"/>
        <end position="369"/>
    </location>
</feature>
<keyword evidence="12" id="KW-1185">Reference proteome</keyword>
<accession>A0A7W3M0I6</accession>
<dbReference type="EC" id="2.7.13.3" evidence="2"/>
<sequence length="373" mass="37765">MRRASVVGSGAAFATVITVQSAAVAQTWGAAYALPAGAAAAVVCVLALLRRRPGWAPFAGLAVAALAVLLPEAAGADLPTEPSPALALGLAVLVGAAVRTRPPVAAGAAATAWAVLVAAGQVVAGPEVSGLTGVTAINGLAWAAAVAAGLTFRTLDARAAAVAERVRRAERLELARELHDIVAHHITGMLIQAQAAQIVARRDPGRVGGALTEIEAAGSDALAAMRRVVGLLRDADDGAPPSPGPEELGTLVGRFEGKGPAVRLRVPDRTDWPPEVAGTVHRVVQESLTNVLRHAPRARSVEVTVDRVPEGIAVEVADDAPHGPAHARHRGGYGLVGMRERVESLGGTLSAGPGPGAGWSVRAVLPVPAGEPR</sequence>
<protein>
    <recommendedName>
        <fullName evidence="2">histidine kinase</fullName>
        <ecNumber evidence="2">2.7.13.3</ecNumber>
    </recommendedName>
</protein>
<gene>
    <name evidence="11" type="ORF">HNR61_009332</name>
</gene>
<comment type="catalytic activity">
    <reaction evidence="1">
        <text>ATP + protein L-histidine = ADP + protein N-phospho-L-histidine.</text>
        <dbReference type="EC" id="2.7.13.3"/>
    </reaction>
</comment>
<reference evidence="11 12" key="1">
    <citation type="submission" date="2020-08" db="EMBL/GenBank/DDBJ databases">
        <title>Genomic Encyclopedia of Type Strains, Phase IV (KMG-IV): sequencing the most valuable type-strain genomes for metagenomic binning, comparative biology and taxonomic classification.</title>
        <authorList>
            <person name="Goeker M."/>
        </authorList>
    </citation>
    <scope>NUCLEOTIDE SEQUENCE [LARGE SCALE GENOMIC DNA]</scope>
    <source>
        <strain evidence="11 12">DSM 44197</strain>
    </source>
</reference>
<dbReference type="GO" id="GO:0046983">
    <property type="term" value="F:protein dimerization activity"/>
    <property type="evidence" value="ECO:0007669"/>
    <property type="project" value="InterPro"/>
</dbReference>
<keyword evidence="5" id="KW-0547">Nucleotide-binding</keyword>
<evidence type="ECO:0000256" key="6">
    <source>
        <dbReference type="ARBA" id="ARBA00022777"/>
    </source>
</evidence>
<feature type="transmembrane region" description="Helical" evidence="9">
    <location>
        <begin position="31"/>
        <end position="49"/>
    </location>
</feature>
<keyword evidence="9" id="KW-1133">Transmembrane helix</keyword>
<proteinExistence type="predicted"/>
<evidence type="ECO:0000313" key="11">
    <source>
        <dbReference type="EMBL" id="MBA8957637.1"/>
    </source>
</evidence>
<keyword evidence="9" id="KW-0472">Membrane</keyword>
<dbReference type="Gene3D" id="1.20.5.1930">
    <property type="match status" value="1"/>
</dbReference>
<dbReference type="Gene3D" id="3.30.565.10">
    <property type="entry name" value="Histidine kinase-like ATPase, C-terminal domain"/>
    <property type="match status" value="1"/>
</dbReference>
<dbReference type="Pfam" id="PF02518">
    <property type="entry name" value="HATPase_c"/>
    <property type="match status" value="1"/>
</dbReference>
<dbReference type="AlphaFoldDB" id="A0A7W3M0I6"/>
<dbReference type="SUPFAM" id="SSF55874">
    <property type="entry name" value="ATPase domain of HSP90 chaperone/DNA topoisomerase II/histidine kinase"/>
    <property type="match status" value="1"/>
</dbReference>